<comment type="caution">
    <text evidence="4">The sequence shown here is derived from an EMBL/GenBank/DDBJ whole genome shotgun (WGS) entry which is preliminary data.</text>
</comment>
<gene>
    <name evidence="4" type="ORF">IU514_17740</name>
</gene>
<dbReference type="Proteomes" id="UP001429984">
    <property type="component" value="Unassembled WGS sequence"/>
</dbReference>
<dbReference type="Gene3D" id="3.90.1150.10">
    <property type="entry name" value="Aspartate Aminotransferase, domain 1"/>
    <property type="match status" value="1"/>
</dbReference>
<evidence type="ECO:0000313" key="5">
    <source>
        <dbReference type="Proteomes" id="UP001429984"/>
    </source>
</evidence>
<dbReference type="PANTHER" id="PTHR30244:SF34">
    <property type="entry name" value="DTDP-4-AMINO-4,6-DIDEOXYGALACTOSE TRANSAMINASE"/>
    <property type="match status" value="1"/>
</dbReference>
<dbReference type="Pfam" id="PF01041">
    <property type="entry name" value="DegT_DnrJ_EryC1"/>
    <property type="match status" value="1"/>
</dbReference>
<keyword evidence="5" id="KW-1185">Reference proteome</keyword>
<proteinExistence type="inferred from homology"/>
<dbReference type="EMBL" id="JADLZT010000012">
    <property type="protein sequence ID" value="MBF6025875.1"/>
    <property type="molecule type" value="Genomic_DNA"/>
</dbReference>
<protein>
    <submittedName>
        <fullName evidence="4">DegT/DnrJ/EryC1/StrS family aminotransferase</fullName>
    </submittedName>
</protein>
<dbReference type="InterPro" id="IPR015422">
    <property type="entry name" value="PyrdxlP-dep_Trfase_small"/>
</dbReference>
<reference evidence="4 5" key="1">
    <citation type="submission" date="2020-11" db="EMBL/GenBank/DDBJ databases">
        <title>Draft Genome Sequence and Secondary Metabolite Biosynthetic Potential of the Lysobacter niastensis Type strain DSM 18481.</title>
        <authorList>
            <person name="Turrini P."/>
            <person name="Artuso I."/>
            <person name="Tescari M."/>
            <person name="Lugli G.A."/>
            <person name="Frangipani E."/>
            <person name="Ventura M."/>
            <person name="Visca P."/>
        </authorList>
    </citation>
    <scope>NUCLEOTIDE SEQUENCE [LARGE SCALE GENOMIC DNA]</scope>
    <source>
        <strain evidence="4 5">DSM 18481</strain>
    </source>
</reference>
<dbReference type="InterPro" id="IPR000653">
    <property type="entry name" value="DegT/StrS_aminotransferase"/>
</dbReference>
<sequence>MRNTIPWAEPTLWGREEEYAVDALRSTWISGGPYVDRLEADFARYADARNVLAVANGTAALHLAYLGAGIGAGDEVIVPGFAFMAAANMARMVGATPVFADIDPDTWCITAETVAPLITSRTRAIVPVHTYGNVCALEPLLALGDESGVLVIEDAAESIGSKYRGRMSGTIAPMGTYSFHATKTITTGEGGAVTTGDDALADRMRLYRSHGMARTRYMHEVAGHNFRLTNLQAAIGCAQLEQIDRIVAKRGGVWAAYTTRLQAMPGLSMQKIEMDVDPVMWAVGVRLDPAHYPQGRDAVMGQMDALGIETRPGFYPASAMPHLYGPQSHLPVSDALAASMLVLPSSPSLDDARIHRICDALASLAG</sequence>
<dbReference type="GO" id="GO:0008483">
    <property type="term" value="F:transaminase activity"/>
    <property type="evidence" value="ECO:0007669"/>
    <property type="project" value="UniProtKB-KW"/>
</dbReference>
<dbReference type="SUPFAM" id="SSF53383">
    <property type="entry name" value="PLP-dependent transferases"/>
    <property type="match status" value="1"/>
</dbReference>
<name>A0ABS0BFN9_9GAMM</name>
<keyword evidence="4" id="KW-0032">Aminotransferase</keyword>
<accession>A0ABS0BFN9</accession>
<evidence type="ECO:0000256" key="3">
    <source>
        <dbReference type="RuleBase" id="RU004508"/>
    </source>
</evidence>
<evidence type="ECO:0000256" key="2">
    <source>
        <dbReference type="ARBA" id="ARBA00037999"/>
    </source>
</evidence>
<dbReference type="PIRSF" id="PIRSF000390">
    <property type="entry name" value="PLP_StrS"/>
    <property type="match status" value="1"/>
</dbReference>
<dbReference type="InterPro" id="IPR015424">
    <property type="entry name" value="PyrdxlP-dep_Trfase"/>
</dbReference>
<dbReference type="Gene3D" id="3.40.640.10">
    <property type="entry name" value="Type I PLP-dependent aspartate aminotransferase-like (Major domain)"/>
    <property type="match status" value="1"/>
</dbReference>
<dbReference type="InterPro" id="IPR015421">
    <property type="entry name" value="PyrdxlP-dep_Trfase_major"/>
</dbReference>
<comment type="similarity">
    <text evidence="2 3">Belongs to the DegT/DnrJ/EryC1 family.</text>
</comment>
<dbReference type="RefSeq" id="WP_194932480.1">
    <property type="nucleotide sequence ID" value="NZ_JADLZT010000012.1"/>
</dbReference>
<dbReference type="CDD" id="cd00616">
    <property type="entry name" value="AHBA_syn"/>
    <property type="match status" value="1"/>
</dbReference>
<keyword evidence="4" id="KW-0808">Transferase</keyword>
<organism evidence="4 5">
    <name type="scientific">Lysobacter niastensis</name>
    <dbReference type="NCBI Taxonomy" id="380629"/>
    <lineage>
        <taxon>Bacteria</taxon>
        <taxon>Pseudomonadati</taxon>
        <taxon>Pseudomonadota</taxon>
        <taxon>Gammaproteobacteria</taxon>
        <taxon>Lysobacterales</taxon>
        <taxon>Lysobacteraceae</taxon>
        <taxon>Lysobacter</taxon>
    </lineage>
</organism>
<evidence type="ECO:0000256" key="1">
    <source>
        <dbReference type="ARBA" id="ARBA00022898"/>
    </source>
</evidence>
<dbReference type="PANTHER" id="PTHR30244">
    <property type="entry name" value="TRANSAMINASE"/>
    <property type="match status" value="1"/>
</dbReference>
<evidence type="ECO:0000313" key="4">
    <source>
        <dbReference type="EMBL" id="MBF6025875.1"/>
    </source>
</evidence>
<keyword evidence="1 3" id="KW-0663">Pyridoxal phosphate</keyword>